<dbReference type="SUPFAM" id="SSF53474">
    <property type="entry name" value="alpha/beta-Hydrolases"/>
    <property type="match status" value="1"/>
</dbReference>
<organism evidence="7 8">
    <name type="scientific">Capsicum annuum</name>
    <name type="common">Capsicum pepper</name>
    <dbReference type="NCBI Taxonomy" id="4072"/>
    <lineage>
        <taxon>Eukaryota</taxon>
        <taxon>Viridiplantae</taxon>
        <taxon>Streptophyta</taxon>
        <taxon>Embryophyta</taxon>
        <taxon>Tracheophyta</taxon>
        <taxon>Spermatophyta</taxon>
        <taxon>Magnoliopsida</taxon>
        <taxon>eudicotyledons</taxon>
        <taxon>Gunneridae</taxon>
        <taxon>Pentapetalae</taxon>
        <taxon>asterids</taxon>
        <taxon>lamiids</taxon>
        <taxon>Solanales</taxon>
        <taxon>Solanaceae</taxon>
        <taxon>Solanoideae</taxon>
        <taxon>Capsiceae</taxon>
        <taxon>Capsicum</taxon>
    </lineage>
</organism>
<keyword evidence="8" id="KW-1185">Reference proteome</keyword>
<evidence type="ECO:0000313" key="8">
    <source>
        <dbReference type="Proteomes" id="UP000222542"/>
    </source>
</evidence>
<evidence type="ECO:0000256" key="5">
    <source>
        <dbReference type="RuleBase" id="RU367093"/>
    </source>
</evidence>
<dbReference type="EC" id="3.1.1.-" evidence="5"/>
<dbReference type="PANTHER" id="PTHR31828">
    <property type="entry name" value="PHOSPHOLIPASE A1-IIGAMMA"/>
    <property type="match status" value="1"/>
</dbReference>
<dbReference type="Gene3D" id="3.40.50.1820">
    <property type="entry name" value="alpha/beta hydrolase"/>
    <property type="match status" value="1"/>
</dbReference>
<dbReference type="GO" id="GO:0016042">
    <property type="term" value="P:lipid catabolic process"/>
    <property type="evidence" value="ECO:0007669"/>
    <property type="project" value="UniProtKB-UniRule"/>
</dbReference>
<protein>
    <recommendedName>
        <fullName evidence="5">Phospholipase A1</fullName>
        <ecNumber evidence="5">3.1.1.-</ecNumber>
    </recommendedName>
</protein>
<comment type="caution">
    <text evidence="7">The sequence shown here is derived from an EMBL/GenBank/DDBJ whole genome shotgun (WGS) entry which is preliminary data.</text>
</comment>
<dbReference type="InterPro" id="IPR029058">
    <property type="entry name" value="AB_hydrolase_fold"/>
</dbReference>
<dbReference type="InterPro" id="IPR033556">
    <property type="entry name" value="PLA"/>
</dbReference>
<accession>A0A2G2ZXE3</accession>
<evidence type="ECO:0000256" key="3">
    <source>
        <dbReference type="ARBA" id="ARBA00022963"/>
    </source>
</evidence>
<keyword evidence="4 5" id="KW-0443">Lipid metabolism</keyword>
<gene>
    <name evidence="7" type="ORF">T459_08763</name>
</gene>
<comment type="similarity">
    <text evidence="1 5">Belongs to the AB hydrolase superfamily. Lipase family.</text>
</comment>
<reference evidence="7 8" key="1">
    <citation type="journal article" date="2014" name="Nat. Genet.">
        <title>Genome sequence of the hot pepper provides insights into the evolution of pungency in Capsicum species.</title>
        <authorList>
            <person name="Kim S."/>
            <person name="Park M."/>
            <person name="Yeom S.I."/>
            <person name="Kim Y.M."/>
            <person name="Lee J.M."/>
            <person name="Lee H.A."/>
            <person name="Seo E."/>
            <person name="Choi J."/>
            <person name="Cheong K."/>
            <person name="Kim K.T."/>
            <person name="Jung K."/>
            <person name="Lee G.W."/>
            <person name="Oh S.K."/>
            <person name="Bae C."/>
            <person name="Kim S.B."/>
            <person name="Lee H.Y."/>
            <person name="Kim S.Y."/>
            <person name="Kim M.S."/>
            <person name="Kang B.C."/>
            <person name="Jo Y.D."/>
            <person name="Yang H.B."/>
            <person name="Jeong H.J."/>
            <person name="Kang W.H."/>
            <person name="Kwon J.K."/>
            <person name="Shin C."/>
            <person name="Lim J.Y."/>
            <person name="Park J.H."/>
            <person name="Huh J.H."/>
            <person name="Kim J.S."/>
            <person name="Kim B.D."/>
            <person name="Cohen O."/>
            <person name="Paran I."/>
            <person name="Suh M.C."/>
            <person name="Lee S.B."/>
            <person name="Kim Y.K."/>
            <person name="Shin Y."/>
            <person name="Noh S.J."/>
            <person name="Park J."/>
            <person name="Seo Y.S."/>
            <person name="Kwon S.Y."/>
            <person name="Kim H.A."/>
            <person name="Park J.M."/>
            <person name="Kim H.J."/>
            <person name="Choi S.B."/>
            <person name="Bosland P.W."/>
            <person name="Reeves G."/>
            <person name="Jo S.H."/>
            <person name="Lee B.W."/>
            <person name="Cho H.T."/>
            <person name="Choi H.S."/>
            <person name="Lee M.S."/>
            <person name="Yu Y."/>
            <person name="Do Choi Y."/>
            <person name="Park B.S."/>
            <person name="van Deynze A."/>
            <person name="Ashrafi H."/>
            <person name="Hill T."/>
            <person name="Kim W.T."/>
            <person name="Pai H.S."/>
            <person name="Ahn H.K."/>
            <person name="Yeam I."/>
            <person name="Giovannoni J.J."/>
            <person name="Rose J.K."/>
            <person name="Sorensen I."/>
            <person name="Lee S.J."/>
            <person name="Kim R.W."/>
            <person name="Choi I.Y."/>
            <person name="Choi B.S."/>
            <person name="Lim J.S."/>
            <person name="Lee Y.H."/>
            <person name="Choi D."/>
        </authorList>
    </citation>
    <scope>NUCLEOTIDE SEQUENCE [LARGE SCALE GENOMIC DNA]</scope>
    <source>
        <strain evidence="8">cv. CM334</strain>
    </source>
</reference>
<comment type="function">
    <text evidence="5">Acylhydrolase that catalyzes the hydrolysis of phospholipids at the sn-1 position.</text>
</comment>
<dbReference type="AlphaFoldDB" id="A0A2G2ZXE3"/>
<keyword evidence="2 5" id="KW-0378">Hydrolase</keyword>
<dbReference type="STRING" id="4072.A0A2G2ZXE3"/>
<keyword evidence="3 5" id="KW-0442">Lipid degradation</keyword>
<dbReference type="Gramene" id="PHT86657">
    <property type="protein sequence ID" value="PHT86657"/>
    <property type="gene ID" value="T459_08763"/>
</dbReference>
<evidence type="ECO:0000256" key="2">
    <source>
        <dbReference type="ARBA" id="ARBA00022801"/>
    </source>
</evidence>
<dbReference type="GO" id="GO:0008970">
    <property type="term" value="F:phospholipase A1 activity"/>
    <property type="evidence" value="ECO:0007669"/>
    <property type="project" value="UniProtKB-UniRule"/>
</dbReference>
<dbReference type="EMBL" id="AYRZ02000003">
    <property type="protein sequence ID" value="PHT86657.1"/>
    <property type="molecule type" value="Genomic_DNA"/>
</dbReference>
<evidence type="ECO:0000256" key="4">
    <source>
        <dbReference type="ARBA" id="ARBA00023098"/>
    </source>
</evidence>
<dbReference type="Proteomes" id="UP000222542">
    <property type="component" value="Unassembled WGS sequence"/>
</dbReference>
<reference evidence="7 8" key="2">
    <citation type="journal article" date="2017" name="Genome Biol.">
        <title>New reference genome sequences of hot pepper reveal the massive evolution of plant disease-resistance genes by retroduplication.</title>
        <authorList>
            <person name="Kim S."/>
            <person name="Park J."/>
            <person name="Yeom S.I."/>
            <person name="Kim Y.M."/>
            <person name="Seo E."/>
            <person name="Kim K.T."/>
            <person name="Kim M.S."/>
            <person name="Lee J.M."/>
            <person name="Cheong K."/>
            <person name="Shin H.S."/>
            <person name="Kim S.B."/>
            <person name="Han K."/>
            <person name="Lee J."/>
            <person name="Park M."/>
            <person name="Lee H.A."/>
            <person name="Lee H.Y."/>
            <person name="Lee Y."/>
            <person name="Oh S."/>
            <person name="Lee J.H."/>
            <person name="Choi E."/>
            <person name="Choi E."/>
            <person name="Lee S.E."/>
            <person name="Jeon J."/>
            <person name="Kim H."/>
            <person name="Choi G."/>
            <person name="Song H."/>
            <person name="Lee J."/>
            <person name="Lee S.C."/>
            <person name="Kwon J.K."/>
            <person name="Lee H.Y."/>
            <person name="Koo N."/>
            <person name="Hong Y."/>
            <person name="Kim R.W."/>
            <person name="Kang W.H."/>
            <person name="Huh J.H."/>
            <person name="Kang B.C."/>
            <person name="Yang T.J."/>
            <person name="Lee Y.H."/>
            <person name="Bennetzen J.L."/>
            <person name="Choi D."/>
        </authorList>
    </citation>
    <scope>NUCLEOTIDE SEQUENCE [LARGE SCALE GENOMIC DNA]</scope>
    <source>
        <strain evidence="8">cv. CM334</strain>
    </source>
</reference>
<evidence type="ECO:0000256" key="1">
    <source>
        <dbReference type="ARBA" id="ARBA00010701"/>
    </source>
</evidence>
<dbReference type="InterPro" id="IPR002921">
    <property type="entry name" value="Fungal_lipase-type"/>
</dbReference>
<proteinExistence type="inferred from homology"/>
<evidence type="ECO:0000259" key="6">
    <source>
        <dbReference type="Pfam" id="PF01764"/>
    </source>
</evidence>
<sequence>MVKYVRPSTTNNEESFKYRGTRRYIKNNLFTKVGMDKNNPYKYEITKYFYTALNIPSKIEKVNESNWIRFVGVATDEGKVAFGRKDILISWRGTETITEFYDDSNRSLVQPTKILAENMDNIIVDGGFYSIYNSLNEALDFNRITSTGDQVQINFFLFFEEVTRLLKLYNKEEVSITVTGHSLGASLATLCAVDTVVNQINKEFPVTTFVFVCH</sequence>
<feature type="domain" description="Fungal lipase-type" evidence="6">
    <location>
        <begin position="89"/>
        <end position="211"/>
    </location>
</feature>
<name>A0A2G2ZXE3_CAPAN</name>
<evidence type="ECO:0000313" key="7">
    <source>
        <dbReference type="EMBL" id="PHT86657.1"/>
    </source>
</evidence>
<dbReference type="PANTHER" id="PTHR31828:SF45">
    <property type="entry name" value="PHOSPHOLIPASE A1"/>
    <property type="match status" value="1"/>
</dbReference>
<dbReference type="Pfam" id="PF01764">
    <property type="entry name" value="Lipase_3"/>
    <property type="match status" value="1"/>
</dbReference>